<reference evidence="4" key="2">
    <citation type="submission" date="2017-03" db="EMBL/GenBank/DDBJ databases">
        <title>Bacillus sp. V-88(T) DSM27956, whole genome shotgun sequencing project.</title>
        <authorList>
            <person name="Dastager S.G."/>
            <person name="Neurgaonkar P.S."/>
            <person name="Dharne M.S."/>
        </authorList>
    </citation>
    <scope>NUCLEOTIDE SEQUENCE [LARGE SCALE GENOMIC DNA]</scope>
    <source>
        <strain evidence="4">DSM 25145</strain>
    </source>
</reference>
<organism evidence="2 3">
    <name type="scientific">Domibacillus enclensis</name>
    <dbReference type="NCBI Taxonomy" id="1017273"/>
    <lineage>
        <taxon>Bacteria</taxon>
        <taxon>Bacillati</taxon>
        <taxon>Bacillota</taxon>
        <taxon>Bacilli</taxon>
        <taxon>Bacillales</taxon>
        <taxon>Bacillaceae</taxon>
        <taxon>Domibacillus</taxon>
    </lineage>
</organism>
<dbReference type="OrthoDB" id="9927947at2"/>
<evidence type="ECO:0000313" key="1">
    <source>
        <dbReference type="EMBL" id="OXS75065.1"/>
    </source>
</evidence>
<evidence type="ECO:0000313" key="2">
    <source>
        <dbReference type="EMBL" id="SIR42020.1"/>
    </source>
</evidence>
<dbReference type="RefSeq" id="WP_045850671.1">
    <property type="nucleotide sequence ID" value="NZ_FTLX01000008.1"/>
</dbReference>
<proteinExistence type="predicted"/>
<dbReference type="AlphaFoldDB" id="A0A1N7ASC5"/>
<protein>
    <submittedName>
        <fullName evidence="2">Uncharacterized protein</fullName>
    </submittedName>
</protein>
<reference evidence="2 3" key="1">
    <citation type="submission" date="2017-01" db="EMBL/GenBank/DDBJ databases">
        <authorList>
            <person name="Mah S.A."/>
            <person name="Swanson W.J."/>
            <person name="Moy G.W."/>
            <person name="Vacquier V.D."/>
        </authorList>
    </citation>
    <scope>NUCLEOTIDE SEQUENCE [LARGE SCALE GENOMIC DNA]</scope>
    <source>
        <strain evidence="2 3">NIO-1016</strain>
    </source>
</reference>
<evidence type="ECO:0000313" key="4">
    <source>
        <dbReference type="Proteomes" id="UP000215545"/>
    </source>
</evidence>
<keyword evidence="4" id="KW-1185">Reference proteome</keyword>
<evidence type="ECO:0000313" key="3">
    <source>
        <dbReference type="Proteomes" id="UP000186385"/>
    </source>
</evidence>
<name>A0A1N7ASC5_9BACI</name>
<dbReference type="Proteomes" id="UP000186385">
    <property type="component" value="Unassembled WGS sequence"/>
</dbReference>
<dbReference type="Proteomes" id="UP000215545">
    <property type="component" value="Unassembled WGS sequence"/>
</dbReference>
<dbReference type="EMBL" id="MWSK01000008">
    <property type="protein sequence ID" value="OXS75065.1"/>
    <property type="molecule type" value="Genomic_DNA"/>
</dbReference>
<dbReference type="EMBL" id="FTLX01000008">
    <property type="protein sequence ID" value="SIR42020.1"/>
    <property type="molecule type" value="Genomic_DNA"/>
</dbReference>
<reference evidence="1" key="3">
    <citation type="submission" date="2017-03" db="EMBL/GenBank/DDBJ databases">
        <authorList>
            <person name="Dastager S.G."/>
            <person name="Neurgaonkar P.S."/>
            <person name="Dharne M.S."/>
        </authorList>
    </citation>
    <scope>NUCLEOTIDE SEQUENCE</scope>
    <source>
        <strain evidence="1">DSM 25145</strain>
    </source>
</reference>
<sequence>MNTWKLTYWQTARHFVTGRFVHKCARCKVKGEPLFQIQQHHRTKSVCSKCAVYGEARTFRKYA</sequence>
<gene>
    <name evidence="1" type="ORF">B1B05_15125</name>
    <name evidence="2" type="ORF">SAMN05443094_10814</name>
</gene>
<accession>A0A1N7ASC5</accession>